<name>A0A1I6L1A4_9EURY</name>
<sequence length="139" mass="14979">MEITMKSNSDTANQEGIEQPNRRVGRRALFTIVAVSLIAAEPALAQTSAVCEADGLPEVISEFFQLTTGIGVIGAVAVWQGDSLLEMFTVSPDQRERLKRHKRVALKSVVILLGLGPLYTVAGSMMGLPLAECVDLVPW</sequence>
<keyword evidence="3" id="KW-1185">Reference proteome</keyword>
<dbReference type="EMBL" id="FOZK01000002">
    <property type="protein sequence ID" value="SFR97221.1"/>
    <property type="molecule type" value="Genomic_DNA"/>
</dbReference>
<organism evidence="2 3">
    <name type="scientific">Halomicrobium zhouii</name>
    <dbReference type="NCBI Taxonomy" id="767519"/>
    <lineage>
        <taxon>Archaea</taxon>
        <taxon>Methanobacteriati</taxon>
        <taxon>Methanobacteriota</taxon>
        <taxon>Stenosarchaea group</taxon>
        <taxon>Halobacteria</taxon>
        <taxon>Halobacteriales</taxon>
        <taxon>Haloarculaceae</taxon>
        <taxon>Halomicrobium</taxon>
    </lineage>
</organism>
<dbReference type="AlphaFoldDB" id="A0A1I6L1A4"/>
<accession>A0A1I6L1A4</accession>
<protein>
    <submittedName>
        <fullName evidence="2">Uncharacterized protein</fullName>
    </submittedName>
</protein>
<feature type="transmembrane region" description="Helical" evidence="1">
    <location>
        <begin position="104"/>
        <end position="122"/>
    </location>
</feature>
<evidence type="ECO:0000256" key="1">
    <source>
        <dbReference type="SAM" id="Phobius"/>
    </source>
</evidence>
<keyword evidence="1" id="KW-0812">Transmembrane</keyword>
<dbReference type="Proteomes" id="UP000199062">
    <property type="component" value="Unassembled WGS sequence"/>
</dbReference>
<evidence type="ECO:0000313" key="2">
    <source>
        <dbReference type="EMBL" id="SFR97221.1"/>
    </source>
</evidence>
<dbReference type="Pfam" id="PF25946">
    <property type="entry name" value="DUF7985"/>
    <property type="match status" value="1"/>
</dbReference>
<evidence type="ECO:0000313" key="3">
    <source>
        <dbReference type="Proteomes" id="UP000199062"/>
    </source>
</evidence>
<gene>
    <name evidence="2" type="ORF">SAMN05216559_1812</name>
</gene>
<keyword evidence="1" id="KW-0472">Membrane</keyword>
<dbReference type="InterPro" id="IPR058291">
    <property type="entry name" value="DUF7985"/>
</dbReference>
<reference evidence="2 3" key="1">
    <citation type="submission" date="2016-10" db="EMBL/GenBank/DDBJ databases">
        <authorList>
            <person name="de Groot N.N."/>
        </authorList>
    </citation>
    <scope>NUCLEOTIDE SEQUENCE [LARGE SCALE GENOMIC DNA]</scope>
    <source>
        <strain evidence="2 3">CGMCC 1.10457</strain>
    </source>
</reference>
<dbReference type="STRING" id="767519.SAMN05216559_1812"/>
<proteinExistence type="predicted"/>
<keyword evidence="1" id="KW-1133">Transmembrane helix</keyword>